<accession>A0ABW1P5Y6</accession>
<dbReference type="InterPro" id="IPR046924">
    <property type="entry name" value="CATASP"/>
</dbReference>
<feature type="domain" description="CATRA-Associated Small Protein" evidence="1">
    <location>
        <begin position="9"/>
        <end position="92"/>
    </location>
</feature>
<dbReference type="Proteomes" id="UP001596220">
    <property type="component" value="Unassembled WGS sequence"/>
</dbReference>
<reference evidence="3" key="1">
    <citation type="journal article" date="2019" name="Int. J. Syst. Evol. Microbiol.">
        <title>The Global Catalogue of Microorganisms (GCM) 10K type strain sequencing project: providing services to taxonomists for standard genome sequencing and annotation.</title>
        <authorList>
            <consortium name="The Broad Institute Genomics Platform"/>
            <consortium name="The Broad Institute Genome Sequencing Center for Infectious Disease"/>
            <person name="Wu L."/>
            <person name="Ma J."/>
        </authorList>
    </citation>
    <scope>NUCLEOTIDE SEQUENCE [LARGE SCALE GENOMIC DNA]</scope>
    <source>
        <strain evidence="3">CGMCC 4.7246</strain>
    </source>
</reference>
<protein>
    <submittedName>
        <fullName evidence="2">CATRA system-associated protein</fullName>
    </submittedName>
</protein>
<name>A0ABW1P5Y6_9PSEU</name>
<dbReference type="Pfam" id="PF20271">
    <property type="entry name" value="CATASP"/>
    <property type="match status" value="1"/>
</dbReference>
<evidence type="ECO:0000313" key="3">
    <source>
        <dbReference type="Proteomes" id="UP001596220"/>
    </source>
</evidence>
<keyword evidence="3" id="KW-1185">Reference proteome</keyword>
<comment type="caution">
    <text evidence="2">The sequence shown here is derived from an EMBL/GenBank/DDBJ whole genome shotgun (WGS) entry which is preliminary data.</text>
</comment>
<dbReference type="RefSeq" id="WP_380637202.1">
    <property type="nucleotide sequence ID" value="NZ_JBHSQO010000015.1"/>
</dbReference>
<dbReference type="EMBL" id="JBHSQO010000015">
    <property type="protein sequence ID" value="MFC6090999.1"/>
    <property type="molecule type" value="Genomic_DNA"/>
</dbReference>
<evidence type="ECO:0000259" key="1">
    <source>
        <dbReference type="Pfam" id="PF20271"/>
    </source>
</evidence>
<proteinExistence type="predicted"/>
<sequence length="102" mass="11264">MVRSEAITEALDVLTDIPRWKLHRRSWAEVSVSLRDLATAFRADDTRAVVAATVALELLSPDMSPNLGEEEIVGPPDRVREQRAEILDSITAEPGDGPRTSR</sequence>
<organism evidence="2 3">
    <name type="scientific">Saccharothrix lopnurensis</name>
    <dbReference type="NCBI Taxonomy" id="1670621"/>
    <lineage>
        <taxon>Bacteria</taxon>
        <taxon>Bacillati</taxon>
        <taxon>Actinomycetota</taxon>
        <taxon>Actinomycetes</taxon>
        <taxon>Pseudonocardiales</taxon>
        <taxon>Pseudonocardiaceae</taxon>
        <taxon>Saccharothrix</taxon>
    </lineage>
</organism>
<evidence type="ECO:0000313" key="2">
    <source>
        <dbReference type="EMBL" id="MFC6090999.1"/>
    </source>
</evidence>
<gene>
    <name evidence="2" type="ORF">ACFP3R_17100</name>
</gene>